<evidence type="ECO:0000313" key="4">
    <source>
        <dbReference type="Proteomes" id="UP001057134"/>
    </source>
</evidence>
<evidence type="ECO:0000313" key="3">
    <source>
        <dbReference type="EMBL" id="UQZ81792.1"/>
    </source>
</evidence>
<keyword evidence="4" id="KW-1185">Reference proteome</keyword>
<name>A0ABY4RHE7_9BACL</name>
<reference evidence="3" key="1">
    <citation type="submission" date="2018-02" db="EMBL/GenBank/DDBJ databases">
        <authorList>
            <person name="Kim S.-K."/>
            <person name="Jung H.-I."/>
            <person name="Lee S.-W."/>
        </authorList>
    </citation>
    <scope>NUCLEOTIDE SEQUENCE</scope>
    <source>
        <strain evidence="3">SK3146</strain>
    </source>
</reference>
<organism evidence="3 4">
    <name type="scientific">Paenibacillus konkukensis</name>
    <dbReference type="NCBI Taxonomy" id="2020716"/>
    <lineage>
        <taxon>Bacteria</taxon>
        <taxon>Bacillati</taxon>
        <taxon>Bacillota</taxon>
        <taxon>Bacilli</taxon>
        <taxon>Bacillales</taxon>
        <taxon>Paenibacillaceae</taxon>
        <taxon>Paenibacillus</taxon>
    </lineage>
</organism>
<protein>
    <recommendedName>
        <fullName evidence="5">S-layer homology domain-containing protein</fullName>
    </recommendedName>
</protein>
<sequence length="1082" mass="119505">MKKKTQKKKFVSAIVSLSLLSMSMMSVVVYADTNAAANAEVETVNSETDAEAAPAVEREAEAGAQDVTATAIGTENLADQYNDLKALPDELKNRFNFFLAKGVLQAEAEDDFGIDQMITRSEFVRVSETIFASEDDEALTNKFRTEFEKLGLITSDGMVVDGDSNISRQDFAKYLIYGIGKADEARKVTPITDASPSNLDKVSNTLARFVTMALQLNIMQNQDDGHFYGDRMVTRRMLVESAYEAKRVYEELTMIEEGKISVTEAKPTGARKVTVAFDKAVDSTKSSRAVLTVKKDGVEWPGTLAWSEDKKSATITLESKLRKGSYTVELSGLDDDSVETKTAEFTAEDERAEKLEFVNSSDQLPRSKVIVDFRQLNQYGEQTEAAAGMFDVYASRISVSNVPREQAFKLDLSEEKRGSSIMVSIYDRTNDLRVNKSFVIGDFAIVSKIKLGKLAIHGSKQYLQPGNKAYLSFTAYDQYGYRMDNLEDLETGIYKRVEGESLFSNMKDNTFEDYDNDGYPELVLETYSDFKHDTSSVLHLMSMGSGEDASLRISVVTPKVPASVEVKEPSGVIAEGDKNLSLELIVRDAEGYVFSTQEKLDLYKSGELQVRSTGGIKLPSSSDGGAVNSGGNIAILEATGSGKASIEASLRDSGQKTVRDLDVKDERVPVTLERLDFDQTHVYRLIPEANKGFTFKFNIKDQYDEVFTPTSNEYQMEYELKRIGGDEGAYTGKATGGGKQAINDANPVIRQLAKDAAGKGVEVTPATKKLGSYSLTARLVKAKQDSKETDPTKWPIAAEISSMTARTQSFTWAELNSKDRELNYYAEMDSSYFAVGKFLIDQGIIQRSNKEKKIAIESDAKYILANKSNLVKDFKNIVAKDKDGFDISIPTPKITSVVFSTPNIVSVDNPSDPKKIVALNPGSTTALIGFTTPNGTKTVQMNLTVFASDLKFSELKYSGAKTISPSDINDYYIWDTKFSNLQVKDDLNNTFTNTADKSQNKNSEMATPFLDLFGVSITLADVTYKAGTKEEDKDTLYMTDDYKLVFKPKSGQYSMDKVNLQGFTIKAVGPDQKEKNVVVTLK</sequence>
<evidence type="ECO:0000256" key="2">
    <source>
        <dbReference type="SAM" id="SignalP"/>
    </source>
</evidence>
<accession>A0ABY4RHE7</accession>
<dbReference type="Gene3D" id="2.60.40.1220">
    <property type="match status" value="1"/>
</dbReference>
<dbReference type="InterPro" id="IPR014755">
    <property type="entry name" value="Cu-Rt/internalin_Ig-like"/>
</dbReference>
<gene>
    <name evidence="3" type="ORF">SK3146_00948</name>
</gene>
<dbReference type="EMBL" id="CP027059">
    <property type="protein sequence ID" value="UQZ81792.1"/>
    <property type="molecule type" value="Genomic_DNA"/>
</dbReference>
<reference evidence="3" key="2">
    <citation type="journal article" date="2021" name="J Anim Sci Technol">
        <title>Complete genome sequence of Paenibacillus konkukensis sp. nov. SK3146 as a potential probiotic strain.</title>
        <authorList>
            <person name="Jung H.I."/>
            <person name="Park S."/>
            <person name="Niu K.M."/>
            <person name="Lee S.W."/>
            <person name="Kothari D."/>
            <person name="Yi K.J."/>
            <person name="Kim S.K."/>
        </authorList>
    </citation>
    <scope>NUCLEOTIDE SEQUENCE</scope>
    <source>
        <strain evidence="3">SK3146</strain>
    </source>
</reference>
<feature type="chain" id="PRO_5045857702" description="S-layer homology domain-containing protein" evidence="2">
    <location>
        <begin position="32"/>
        <end position="1082"/>
    </location>
</feature>
<proteinExistence type="predicted"/>
<evidence type="ECO:0000256" key="1">
    <source>
        <dbReference type="ARBA" id="ARBA00022729"/>
    </source>
</evidence>
<dbReference type="Proteomes" id="UP001057134">
    <property type="component" value="Chromosome"/>
</dbReference>
<evidence type="ECO:0008006" key="5">
    <source>
        <dbReference type="Google" id="ProtNLM"/>
    </source>
</evidence>
<feature type="signal peptide" evidence="2">
    <location>
        <begin position="1"/>
        <end position="31"/>
    </location>
</feature>
<keyword evidence="1 2" id="KW-0732">Signal</keyword>